<dbReference type="InterPro" id="IPR028386">
    <property type="entry name" value="CENP-C/Mif2/cnp3"/>
</dbReference>
<keyword evidence="4" id="KW-0539">Nucleus</keyword>
<evidence type="ECO:0000256" key="1">
    <source>
        <dbReference type="ARBA" id="ARBA00004123"/>
    </source>
</evidence>
<dbReference type="SUPFAM" id="SSF51182">
    <property type="entry name" value="RmlC-like cupins"/>
    <property type="match status" value="1"/>
</dbReference>
<dbReference type="PANTHER" id="PTHR16684:SF11">
    <property type="entry name" value="CENTROMERE PROTEIN C"/>
    <property type="match status" value="1"/>
</dbReference>
<feature type="non-terminal residue" evidence="7">
    <location>
        <position position="763"/>
    </location>
</feature>
<dbReference type="GO" id="GO:0051455">
    <property type="term" value="P:spindle attachment to meiosis I kinetochore"/>
    <property type="evidence" value="ECO:0007669"/>
    <property type="project" value="TreeGrafter"/>
</dbReference>
<dbReference type="GO" id="GO:0005634">
    <property type="term" value="C:nucleus"/>
    <property type="evidence" value="ECO:0007669"/>
    <property type="project" value="UniProtKB-SubCell"/>
</dbReference>
<feature type="compositionally biased region" description="Basic and acidic residues" evidence="5">
    <location>
        <begin position="64"/>
        <end position="73"/>
    </location>
</feature>
<comment type="subcellular location">
    <subcellularLocation>
        <location evidence="1">Nucleus</location>
    </subcellularLocation>
</comment>
<dbReference type="InterPro" id="IPR014710">
    <property type="entry name" value="RmlC-like_jellyroll"/>
</dbReference>
<feature type="region of interest" description="Disordered" evidence="5">
    <location>
        <begin position="165"/>
        <end position="228"/>
    </location>
</feature>
<dbReference type="InterPro" id="IPR025974">
    <property type="entry name" value="Mif2/CENP-C_cupin"/>
</dbReference>
<dbReference type="EMBL" id="KK112803">
    <property type="protein sequence ID" value="KFM58586.1"/>
    <property type="molecule type" value="Genomic_DNA"/>
</dbReference>
<dbReference type="GO" id="GO:0000776">
    <property type="term" value="C:kinetochore"/>
    <property type="evidence" value="ECO:0007669"/>
    <property type="project" value="InterPro"/>
</dbReference>
<evidence type="ECO:0000256" key="3">
    <source>
        <dbReference type="ARBA" id="ARBA00023125"/>
    </source>
</evidence>
<feature type="compositionally biased region" description="Low complexity" evidence="5">
    <location>
        <begin position="100"/>
        <end position="113"/>
    </location>
</feature>
<dbReference type="InterPro" id="IPR011051">
    <property type="entry name" value="RmlC_Cupin_sf"/>
</dbReference>
<keyword evidence="8" id="KW-1185">Reference proteome</keyword>
<keyword evidence="3" id="KW-0238">DNA-binding</keyword>
<evidence type="ECO:0000259" key="6">
    <source>
        <dbReference type="Pfam" id="PF11699"/>
    </source>
</evidence>
<dbReference type="Proteomes" id="UP000054359">
    <property type="component" value="Unassembled WGS sequence"/>
</dbReference>
<dbReference type="PANTHER" id="PTHR16684">
    <property type="entry name" value="CENTROMERE PROTEIN C"/>
    <property type="match status" value="1"/>
</dbReference>
<dbReference type="OMA" id="WKNERIR"/>
<feature type="domain" description="Mif2/CENP-C cupin" evidence="6">
    <location>
        <begin position="687"/>
        <end position="760"/>
    </location>
</feature>
<reference evidence="7 8" key="1">
    <citation type="submission" date="2013-11" db="EMBL/GenBank/DDBJ databases">
        <title>Genome sequencing of Stegodyphus mimosarum.</title>
        <authorList>
            <person name="Bechsgaard J."/>
        </authorList>
    </citation>
    <scope>NUCLEOTIDE SEQUENCE [LARGE SCALE GENOMIC DNA]</scope>
</reference>
<feature type="compositionally biased region" description="Polar residues" evidence="5">
    <location>
        <begin position="78"/>
        <end position="99"/>
    </location>
</feature>
<dbReference type="OrthoDB" id="6437160at2759"/>
<dbReference type="GO" id="GO:0051382">
    <property type="term" value="P:kinetochore assembly"/>
    <property type="evidence" value="ECO:0007669"/>
    <property type="project" value="InterPro"/>
</dbReference>
<gene>
    <name evidence="7" type="ORF">X975_22582</name>
</gene>
<comment type="similarity">
    <text evidence="2">Belongs to the CENP-C/MIF2 family.</text>
</comment>
<feature type="compositionally biased region" description="Polar residues" evidence="5">
    <location>
        <begin position="165"/>
        <end position="175"/>
    </location>
</feature>
<evidence type="ECO:0000256" key="5">
    <source>
        <dbReference type="SAM" id="MobiDB-lite"/>
    </source>
</evidence>
<dbReference type="AlphaFoldDB" id="A0A087T0E7"/>
<accession>A0A087T0E7</accession>
<name>A0A087T0E7_STEMI</name>
<dbReference type="Pfam" id="PF11699">
    <property type="entry name" value="CENP-C_C"/>
    <property type="match status" value="1"/>
</dbReference>
<proteinExistence type="inferred from homology"/>
<organism evidence="7 8">
    <name type="scientific">Stegodyphus mimosarum</name>
    <name type="common">African social velvet spider</name>
    <dbReference type="NCBI Taxonomy" id="407821"/>
    <lineage>
        <taxon>Eukaryota</taxon>
        <taxon>Metazoa</taxon>
        <taxon>Ecdysozoa</taxon>
        <taxon>Arthropoda</taxon>
        <taxon>Chelicerata</taxon>
        <taxon>Arachnida</taxon>
        <taxon>Araneae</taxon>
        <taxon>Araneomorphae</taxon>
        <taxon>Entelegynae</taxon>
        <taxon>Eresoidea</taxon>
        <taxon>Eresidae</taxon>
        <taxon>Stegodyphus</taxon>
    </lineage>
</organism>
<feature type="region of interest" description="Disordered" evidence="5">
    <location>
        <begin position="51"/>
        <end position="151"/>
    </location>
</feature>
<evidence type="ECO:0000256" key="2">
    <source>
        <dbReference type="ARBA" id="ARBA00010291"/>
    </source>
</evidence>
<evidence type="ECO:0000313" key="7">
    <source>
        <dbReference type="EMBL" id="KFM58586.1"/>
    </source>
</evidence>
<feature type="compositionally biased region" description="Basic and acidic residues" evidence="5">
    <location>
        <begin position="546"/>
        <end position="555"/>
    </location>
</feature>
<protein>
    <submittedName>
        <fullName evidence="7">Centromere protein C 1</fullName>
    </submittedName>
</protein>
<feature type="region of interest" description="Disordered" evidence="5">
    <location>
        <begin position="546"/>
        <end position="570"/>
    </location>
</feature>
<evidence type="ECO:0000256" key="4">
    <source>
        <dbReference type="ARBA" id="ARBA00023242"/>
    </source>
</evidence>
<evidence type="ECO:0000313" key="8">
    <source>
        <dbReference type="Proteomes" id="UP000054359"/>
    </source>
</evidence>
<sequence>MPLKKKTGYTTMKEFERLDFGRRTQSYIKRAKTVRRFEDGIELFQDYFTDSDESDTSTSVSESKLNDIPEKPEGLAPESNSGNIKNRGSSKNKTSLSEKSVNVPDSDDVVSSPLTRSKHKTCYQKINSPRTRHYLQTKKGNVIQPSTKFKHNSVKKRLVDDFTQFPENVSPNQTSHHGEKSLSNSDSDSEKSSQDLATSLTRSKHTVYDQQFNTPSTKHNLSSKKHTAMKLDTKSKRKTVGKYPVDNFTECPVTISTQCQSSDGEKSMLTSNAEKSVQVSSVDVDHCLSVSDHNLNANPVQSVRRLSYNKEKSLDLISAKELKMHRKVKGLSKSNVNSRKSVTVTQSTAVSCESPVQSPENFRFRKKKHAAVIKSATEDENFNKNRSRFKKADKFKSKIPFAKGTNSYHITTKDFSSDKISENVENTDILETVVNNEITLQKNMQSSLNKNLKRKKQMNAKVTRVSPRIAARNNNSDSLIDSNEGDELPNKKLQVIKKTNKRINKNLSHMKKQQRKSYAARYSALHPSHLVDASVSELPSQKENLHNSKINDKNTNKNFQSQRSKTKHRYISRSGRVQYPPVAYWKNERIRFQKDGNISVLGVEKCENKQMKNKGKKTLSKTKSVKASVRTHELNSEVENKELTKITIIDVSTGKEREADIIRPFSSLEWDYPEHDDPDYDDYIVTKSFECPNSTWGFICIKPHRKKPLQYTPDEDIYFNVIKGKVEVELHTSKFILQKGGSFFVPRSNYYGITNVHKSKSIL</sequence>
<dbReference type="Gene3D" id="2.60.120.10">
    <property type="entry name" value="Jelly Rolls"/>
    <property type="match status" value="1"/>
</dbReference>
<feature type="compositionally biased region" description="Polar residues" evidence="5">
    <location>
        <begin position="208"/>
        <end position="220"/>
    </location>
</feature>
<dbReference type="STRING" id="407821.A0A087T0E7"/>
<dbReference type="GO" id="GO:0051315">
    <property type="term" value="P:attachment of mitotic spindle microtubules to kinetochore"/>
    <property type="evidence" value="ECO:0007669"/>
    <property type="project" value="TreeGrafter"/>
</dbReference>
<dbReference type="GO" id="GO:0019237">
    <property type="term" value="F:centromeric DNA binding"/>
    <property type="evidence" value="ECO:0007669"/>
    <property type="project" value="InterPro"/>
</dbReference>